<dbReference type="GO" id="GO:0008061">
    <property type="term" value="F:chitin binding"/>
    <property type="evidence" value="ECO:0007669"/>
    <property type="project" value="UniProtKB-KW"/>
</dbReference>
<evidence type="ECO:0000313" key="8">
    <source>
        <dbReference type="Proteomes" id="UP000250275"/>
    </source>
</evidence>
<dbReference type="FunFam" id="3.10.50.10:FF:000001">
    <property type="entry name" value="Chitinase 3-like 1"/>
    <property type="match status" value="1"/>
</dbReference>
<keyword evidence="2" id="KW-0147">Chitin-binding</keyword>
<dbReference type="PROSITE" id="PS50940">
    <property type="entry name" value="CHIT_BIND_II"/>
    <property type="match status" value="1"/>
</dbReference>
<dbReference type="PANTHER" id="PTHR11177:SF360">
    <property type="entry name" value="CHITINASE 4-RELATED"/>
    <property type="match status" value="1"/>
</dbReference>
<evidence type="ECO:0000259" key="6">
    <source>
        <dbReference type="PROSITE" id="PS51910"/>
    </source>
</evidence>
<dbReference type="PANTHER" id="PTHR11177">
    <property type="entry name" value="CHITINASE"/>
    <property type="match status" value="1"/>
</dbReference>
<protein>
    <submittedName>
        <fullName evidence="7">Chitotriosidase-1</fullName>
    </submittedName>
</protein>
<name>A0A310SJ01_9HYME</name>
<dbReference type="OrthoDB" id="73875at2759"/>
<dbReference type="InterPro" id="IPR002557">
    <property type="entry name" value="Chitin-bd_dom"/>
</dbReference>
<dbReference type="InterPro" id="IPR017853">
    <property type="entry name" value="GH"/>
</dbReference>
<dbReference type="SUPFAM" id="SSF51445">
    <property type="entry name" value="(Trans)glycosidases"/>
    <property type="match status" value="1"/>
</dbReference>
<keyword evidence="4" id="KW-0732">Signal</keyword>
<feature type="chain" id="PRO_5016399569" evidence="4">
    <location>
        <begin position="21"/>
        <end position="459"/>
    </location>
</feature>
<dbReference type="Gene3D" id="2.170.140.10">
    <property type="entry name" value="Chitin binding domain"/>
    <property type="match status" value="1"/>
</dbReference>
<dbReference type="Gene3D" id="3.20.20.80">
    <property type="entry name" value="Glycosidases"/>
    <property type="match status" value="1"/>
</dbReference>
<evidence type="ECO:0000313" key="7">
    <source>
        <dbReference type="EMBL" id="OAD59337.1"/>
    </source>
</evidence>
<evidence type="ECO:0000256" key="3">
    <source>
        <dbReference type="ARBA" id="ARBA00023157"/>
    </source>
</evidence>
<dbReference type="SMART" id="SM00494">
    <property type="entry name" value="ChtBD2"/>
    <property type="match status" value="1"/>
</dbReference>
<organism evidence="7 8">
    <name type="scientific">Eufriesea mexicana</name>
    <dbReference type="NCBI Taxonomy" id="516756"/>
    <lineage>
        <taxon>Eukaryota</taxon>
        <taxon>Metazoa</taxon>
        <taxon>Ecdysozoa</taxon>
        <taxon>Arthropoda</taxon>
        <taxon>Hexapoda</taxon>
        <taxon>Insecta</taxon>
        <taxon>Pterygota</taxon>
        <taxon>Neoptera</taxon>
        <taxon>Endopterygota</taxon>
        <taxon>Hymenoptera</taxon>
        <taxon>Apocrita</taxon>
        <taxon>Aculeata</taxon>
        <taxon>Apoidea</taxon>
        <taxon>Anthophila</taxon>
        <taxon>Apidae</taxon>
        <taxon>Eufriesea</taxon>
    </lineage>
</organism>
<sequence>MLKTVFLVTLLACVITDVIADYNIVCYYNRRATYRPEGGKFELFNINSSLCTHIIYNYVGITNNSDIKILDPWTDLPSGRDGFRKFIKLHATNPDVKLMIAIGGWDEGSINFSQVVGNSVSRAQFVENIINFLEIYNFDGLDLNWQFPNQRGGKLSDKQNYVAVLQELKQEFDKRNYTLSVTTVALEALASHSYIISQVSQYVDFINLMTYDFHGSWDRTVGIHAPLYASSNESGGKAKMNVNSSVQYWLSQGAPANKINLGISSYGRSFTLSSRSHEIGAYATGGGNNGPYTQKSGFLGYNEICMYLQKGWTVVRESQQHVPYAFKGNQWVGYDDVTSIEEKAKYAKSMGLGGMMLWSLDTDDFHGTSGKMYPLLNTINRVLTENTFSTSSPSLLTTPFFDPICTHEGNIAHPYNCTIYYICRKVGNYYMKYSSHCLNGSVYNPVTETCDRRSNVPNC</sequence>
<dbReference type="SUPFAM" id="SSF57625">
    <property type="entry name" value="Invertebrate chitin-binding proteins"/>
    <property type="match status" value="1"/>
</dbReference>
<feature type="domain" description="Chitin-binding type-2" evidence="5">
    <location>
        <begin position="402"/>
        <end position="459"/>
    </location>
</feature>
<dbReference type="GO" id="GO:0006032">
    <property type="term" value="P:chitin catabolic process"/>
    <property type="evidence" value="ECO:0007669"/>
    <property type="project" value="TreeGrafter"/>
</dbReference>
<dbReference type="InterPro" id="IPR011583">
    <property type="entry name" value="Chitinase_II/V-like_cat"/>
</dbReference>
<dbReference type="EMBL" id="KQ760706">
    <property type="protein sequence ID" value="OAD59337.1"/>
    <property type="molecule type" value="Genomic_DNA"/>
</dbReference>
<dbReference type="CDD" id="cd02872">
    <property type="entry name" value="GH18_chitolectin_chitotriosidase"/>
    <property type="match status" value="1"/>
</dbReference>
<evidence type="ECO:0000259" key="5">
    <source>
        <dbReference type="PROSITE" id="PS50940"/>
    </source>
</evidence>
<dbReference type="InterPro" id="IPR001223">
    <property type="entry name" value="Glyco_hydro18_cat"/>
</dbReference>
<dbReference type="SUPFAM" id="SSF54556">
    <property type="entry name" value="Chitinase insertion domain"/>
    <property type="match status" value="1"/>
</dbReference>
<dbReference type="PROSITE" id="PS51910">
    <property type="entry name" value="GH18_2"/>
    <property type="match status" value="1"/>
</dbReference>
<dbReference type="Proteomes" id="UP000250275">
    <property type="component" value="Unassembled WGS sequence"/>
</dbReference>
<dbReference type="Pfam" id="PF01607">
    <property type="entry name" value="CBM_14"/>
    <property type="match status" value="1"/>
</dbReference>
<keyword evidence="3" id="KW-1015">Disulfide bond</keyword>
<dbReference type="GO" id="GO:0005975">
    <property type="term" value="P:carbohydrate metabolic process"/>
    <property type="evidence" value="ECO:0007669"/>
    <property type="project" value="InterPro"/>
</dbReference>
<dbReference type="AlphaFoldDB" id="A0A310SJ01"/>
<dbReference type="Gene3D" id="3.10.50.10">
    <property type="match status" value="1"/>
</dbReference>
<dbReference type="InterPro" id="IPR036508">
    <property type="entry name" value="Chitin-bd_dom_sf"/>
</dbReference>
<feature type="domain" description="GH18" evidence="6">
    <location>
        <begin position="22"/>
        <end position="386"/>
    </location>
</feature>
<evidence type="ECO:0000256" key="2">
    <source>
        <dbReference type="ARBA" id="ARBA00022669"/>
    </source>
</evidence>
<dbReference type="GO" id="GO:0004568">
    <property type="term" value="F:chitinase activity"/>
    <property type="evidence" value="ECO:0007669"/>
    <property type="project" value="TreeGrafter"/>
</dbReference>
<proteinExistence type="inferred from homology"/>
<dbReference type="Pfam" id="PF00704">
    <property type="entry name" value="Glyco_hydro_18"/>
    <property type="match status" value="1"/>
</dbReference>
<evidence type="ECO:0000256" key="1">
    <source>
        <dbReference type="ARBA" id="ARBA00009121"/>
    </source>
</evidence>
<feature type="signal peptide" evidence="4">
    <location>
        <begin position="1"/>
        <end position="20"/>
    </location>
</feature>
<keyword evidence="8" id="KW-1185">Reference proteome</keyword>
<dbReference type="SMART" id="SM00636">
    <property type="entry name" value="Glyco_18"/>
    <property type="match status" value="1"/>
</dbReference>
<comment type="similarity">
    <text evidence="1">Belongs to the glycosyl hydrolase 18 family. Chitinase class II subfamily.</text>
</comment>
<dbReference type="InterPro" id="IPR050314">
    <property type="entry name" value="Glycosyl_Hydrlase_18"/>
</dbReference>
<evidence type="ECO:0000256" key="4">
    <source>
        <dbReference type="SAM" id="SignalP"/>
    </source>
</evidence>
<gene>
    <name evidence="7" type="ORF">WN48_08977</name>
</gene>
<dbReference type="InterPro" id="IPR029070">
    <property type="entry name" value="Chitinase_insertion_sf"/>
</dbReference>
<accession>A0A310SJ01</accession>
<reference evidence="7 8" key="1">
    <citation type="submission" date="2015-07" db="EMBL/GenBank/DDBJ databases">
        <title>The genome of Eufriesea mexicana.</title>
        <authorList>
            <person name="Pan H."/>
            <person name="Kapheim K."/>
        </authorList>
    </citation>
    <scope>NUCLEOTIDE SEQUENCE [LARGE SCALE GENOMIC DNA]</scope>
    <source>
        <strain evidence="7">0111107269</strain>
        <tissue evidence="7">Whole body</tissue>
    </source>
</reference>
<dbReference type="GO" id="GO:0005576">
    <property type="term" value="C:extracellular region"/>
    <property type="evidence" value="ECO:0007669"/>
    <property type="project" value="InterPro"/>
</dbReference>